<dbReference type="CDD" id="cd16917">
    <property type="entry name" value="HATPase_UhpB-NarQ-NarX-like"/>
    <property type="match status" value="1"/>
</dbReference>
<evidence type="ECO:0000313" key="13">
    <source>
        <dbReference type="Proteomes" id="UP000681340"/>
    </source>
</evidence>
<evidence type="ECO:0000256" key="8">
    <source>
        <dbReference type="ARBA" id="ARBA00023012"/>
    </source>
</evidence>
<evidence type="ECO:0000256" key="2">
    <source>
        <dbReference type="ARBA" id="ARBA00012438"/>
    </source>
</evidence>
<evidence type="ECO:0000256" key="1">
    <source>
        <dbReference type="ARBA" id="ARBA00000085"/>
    </source>
</evidence>
<dbReference type="Gene3D" id="3.30.565.10">
    <property type="entry name" value="Histidine kinase-like ATPase, C-terminal domain"/>
    <property type="match status" value="1"/>
</dbReference>
<keyword evidence="8" id="KW-0902">Two-component regulatory system</keyword>
<dbReference type="Pfam" id="PF02518">
    <property type="entry name" value="HATPase_c"/>
    <property type="match status" value="1"/>
</dbReference>
<dbReference type="Gene3D" id="1.20.5.1930">
    <property type="match status" value="1"/>
</dbReference>
<evidence type="ECO:0000256" key="5">
    <source>
        <dbReference type="ARBA" id="ARBA00022741"/>
    </source>
</evidence>
<dbReference type="GO" id="GO:0005524">
    <property type="term" value="F:ATP binding"/>
    <property type="evidence" value="ECO:0007669"/>
    <property type="project" value="UniProtKB-KW"/>
</dbReference>
<sequence>MTRTALATVRAWRLIGLTALGVPIGILGAVLLTVCVGAPVLMVAGGVLGDRPDIAAGAAVAGVLASAAALGLAALDREISRHLVDPAMAQAWSRRPWTWRRLARLVVDETTWRRLLWLLVRAMIGFPTVLSGWAALAGIWSLLGAPFHRLTAISLLGPLAAVTLAYGMVQAARGTGWLLQQLAGELLGPSSRERIARLQERTVDLEERARLARELHDSVGHSVTVVVLQAAAARKVLRRDPAFAEEALGAIEEAGRRTVGELAGVLRLLRAEPGHQQLDAPGLERLSVLLESTRAAGLPVQLRTDGNLAAVPAPVSHVAYRVVQEACTNALRHAGGAATEVDLRIDGECLEVGVHNHAGRSAPAQVRGSGRGLAGLRERVGDLGGTLQAGPAGDGYRVHARIPLGGDS</sequence>
<evidence type="ECO:0000259" key="11">
    <source>
        <dbReference type="Pfam" id="PF07730"/>
    </source>
</evidence>
<dbReference type="PANTHER" id="PTHR24421:SF10">
    <property type="entry name" value="NITRATE_NITRITE SENSOR PROTEIN NARQ"/>
    <property type="match status" value="1"/>
</dbReference>
<evidence type="ECO:0000259" key="10">
    <source>
        <dbReference type="Pfam" id="PF02518"/>
    </source>
</evidence>
<keyword evidence="9" id="KW-1133">Transmembrane helix</keyword>
<comment type="catalytic activity">
    <reaction evidence="1">
        <text>ATP + protein L-histidine = ADP + protein N-phospho-L-histidine.</text>
        <dbReference type="EC" id="2.7.13.3"/>
    </reaction>
</comment>
<evidence type="ECO:0000256" key="4">
    <source>
        <dbReference type="ARBA" id="ARBA00022679"/>
    </source>
</evidence>
<feature type="transmembrane region" description="Helical" evidence="9">
    <location>
        <begin position="118"/>
        <end position="143"/>
    </location>
</feature>
<dbReference type="InterPro" id="IPR036890">
    <property type="entry name" value="HATPase_C_sf"/>
</dbReference>
<name>A0A919S7M4_9ACTN</name>
<reference evidence="12" key="1">
    <citation type="submission" date="2021-03" db="EMBL/GenBank/DDBJ databases">
        <title>Whole genome shotgun sequence of Actinoplanes auranticolor NBRC 12245.</title>
        <authorList>
            <person name="Komaki H."/>
            <person name="Tamura T."/>
        </authorList>
    </citation>
    <scope>NUCLEOTIDE SEQUENCE</scope>
    <source>
        <strain evidence="12">NBRC 12245</strain>
    </source>
</reference>
<accession>A0A919S7M4</accession>
<feature type="transmembrane region" description="Helical" evidence="9">
    <location>
        <begin position="12"/>
        <end position="42"/>
    </location>
</feature>
<feature type="domain" description="Signal transduction histidine kinase subgroup 3 dimerisation and phosphoacceptor" evidence="11">
    <location>
        <begin position="207"/>
        <end position="271"/>
    </location>
</feature>
<feature type="domain" description="Histidine kinase/HSP90-like ATPase" evidence="10">
    <location>
        <begin position="319"/>
        <end position="404"/>
    </location>
</feature>
<keyword evidence="9" id="KW-0812">Transmembrane</keyword>
<dbReference type="EMBL" id="BOQL01000018">
    <property type="protein sequence ID" value="GIM66044.1"/>
    <property type="molecule type" value="Genomic_DNA"/>
</dbReference>
<keyword evidence="6" id="KW-0418">Kinase</keyword>
<keyword evidence="5" id="KW-0547">Nucleotide-binding</keyword>
<dbReference type="InterPro" id="IPR050482">
    <property type="entry name" value="Sensor_HK_TwoCompSys"/>
</dbReference>
<organism evidence="12 13">
    <name type="scientific">Actinoplanes auranticolor</name>
    <dbReference type="NCBI Taxonomy" id="47988"/>
    <lineage>
        <taxon>Bacteria</taxon>
        <taxon>Bacillati</taxon>
        <taxon>Actinomycetota</taxon>
        <taxon>Actinomycetes</taxon>
        <taxon>Micromonosporales</taxon>
        <taxon>Micromonosporaceae</taxon>
        <taxon>Actinoplanes</taxon>
    </lineage>
</organism>
<dbReference type="GO" id="GO:0046983">
    <property type="term" value="F:protein dimerization activity"/>
    <property type="evidence" value="ECO:0007669"/>
    <property type="project" value="InterPro"/>
</dbReference>
<keyword evidence="3" id="KW-0597">Phosphoprotein</keyword>
<feature type="transmembrane region" description="Helical" evidence="9">
    <location>
        <begin position="149"/>
        <end position="169"/>
    </location>
</feature>
<evidence type="ECO:0000313" key="12">
    <source>
        <dbReference type="EMBL" id="GIM66044.1"/>
    </source>
</evidence>
<evidence type="ECO:0000256" key="9">
    <source>
        <dbReference type="SAM" id="Phobius"/>
    </source>
</evidence>
<dbReference type="AlphaFoldDB" id="A0A919S7M4"/>
<comment type="caution">
    <text evidence="12">The sequence shown here is derived from an EMBL/GenBank/DDBJ whole genome shotgun (WGS) entry which is preliminary data.</text>
</comment>
<dbReference type="PANTHER" id="PTHR24421">
    <property type="entry name" value="NITRATE/NITRITE SENSOR PROTEIN NARX-RELATED"/>
    <property type="match status" value="1"/>
</dbReference>
<proteinExistence type="predicted"/>
<feature type="transmembrane region" description="Helical" evidence="9">
    <location>
        <begin position="54"/>
        <end position="75"/>
    </location>
</feature>
<dbReference type="InterPro" id="IPR003594">
    <property type="entry name" value="HATPase_dom"/>
</dbReference>
<evidence type="ECO:0000256" key="6">
    <source>
        <dbReference type="ARBA" id="ARBA00022777"/>
    </source>
</evidence>
<dbReference type="EC" id="2.7.13.3" evidence="2"/>
<evidence type="ECO:0000256" key="7">
    <source>
        <dbReference type="ARBA" id="ARBA00022840"/>
    </source>
</evidence>
<keyword evidence="7" id="KW-0067">ATP-binding</keyword>
<dbReference type="InterPro" id="IPR011712">
    <property type="entry name" value="Sig_transdc_His_kin_sub3_dim/P"/>
</dbReference>
<keyword evidence="9" id="KW-0472">Membrane</keyword>
<dbReference type="Proteomes" id="UP000681340">
    <property type="component" value="Unassembled WGS sequence"/>
</dbReference>
<dbReference type="GO" id="GO:0016020">
    <property type="term" value="C:membrane"/>
    <property type="evidence" value="ECO:0007669"/>
    <property type="project" value="InterPro"/>
</dbReference>
<keyword evidence="4" id="KW-0808">Transferase</keyword>
<keyword evidence="13" id="KW-1185">Reference proteome</keyword>
<protein>
    <recommendedName>
        <fullName evidence="2">histidine kinase</fullName>
        <ecNumber evidence="2">2.7.13.3</ecNumber>
    </recommendedName>
</protein>
<dbReference type="Pfam" id="PF07730">
    <property type="entry name" value="HisKA_3"/>
    <property type="match status" value="1"/>
</dbReference>
<gene>
    <name evidence="12" type="ORF">Aau02nite_21410</name>
</gene>
<evidence type="ECO:0000256" key="3">
    <source>
        <dbReference type="ARBA" id="ARBA00022553"/>
    </source>
</evidence>
<dbReference type="GO" id="GO:0000155">
    <property type="term" value="F:phosphorelay sensor kinase activity"/>
    <property type="evidence" value="ECO:0007669"/>
    <property type="project" value="InterPro"/>
</dbReference>
<dbReference type="SUPFAM" id="SSF55874">
    <property type="entry name" value="ATPase domain of HSP90 chaperone/DNA topoisomerase II/histidine kinase"/>
    <property type="match status" value="1"/>
</dbReference>
<dbReference type="RefSeq" id="WP_246595044.1">
    <property type="nucleotide sequence ID" value="NZ_BAABEA010000009.1"/>
</dbReference>